<evidence type="ECO:0000256" key="1">
    <source>
        <dbReference type="ARBA" id="ARBA00007409"/>
    </source>
</evidence>
<keyword evidence="6" id="KW-1185">Reference proteome</keyword>
<evidence type="ECO:0008006" key="7">
    <source>
        <dbReference type="Google" id="ProtNLM"/>
    </source>
</evidence>
<dbReference type="SUPFAM" id="SSF47616">
    <property type="entry name" value="GST C-terminal domain-like"/>
    <property type="match status" value="1"/>
</dbReference>
<dbReference type="EMBL" id="CAJHJG010004297">
    <property type="protein sequence ID" value="CAD6939964.1"/>
    <property type="molecule type" value="Genomic_DNA"/>
</dbReference>
<dbReference type="SFLD" id="SFLDG01151">
    <property type="entry name" value="Main.2:_Nu-like"/>
    <property type="match status" value="1"/>
</dbReference>
<protein>
    <recommendedName>
        <fullName evidence="7">Glutathione S-transferase</fullName>
    </recommendedName>
</protein>
<dbReference type="CDD" id="cd03048">
    <property type="entry name" value="GST_N_Ure2p_like"/>
    <property type="match status" value="1"/>
</dbReference>
<dbReference type="InterPro" id="IPR040079">
    <property type="entry name" value="Glutathione_S-Trfase"/>
</dbReference>
<proteinExistence type="inferred from homology"/>
<dbReference type="Gene3D" id="1.20.1050.10">
    <property type="match status" value="1"/>
</dbReference>
<dbReference type="InterPro" id="IPR010987">
    <property type="entry name" value="Glutathione-S-Trfase_C-like"/>
</dbReference>
<sequence length="291" mass="33557">MNTTALIRTTSRLRQVSRLFSSSATTLTMQPLIVYTQGTPNGHKVTTFTEELKEAYPEFKVEYKPIELGKNEQKEPWFLKINPNGRIPAIVDPNRDNFAVFESAAILLYLEKHYDPEHKFSWPSSNPKSEDLRSEVLQWMFFGHGGVGPMQGQANHFVRYAPEEIPYGIQRYQTETKRLYTVLGDRLKGREYLVGDKYTLADASIWPWVLLARIAGIEDKAVPEDVKAWVKRCYERPASKKGVHIPSHNATIDKVLDPEYWTKYGEEFKNRNTESAKWIMAGMKKDAETHK</sequence>
<organism evidence="5 6">
    <name type="scientific">Tilletia caries</name>
    <name type="common">wheat bunt fungus</name>
    <dbReference type="NCBI Taxonomy" id="13290"/>
    <lineage>
        <taxon>Eukaryota</taxon>
        <taxon>Fungi</taxon>
        <taxon>Dikarya</taxon>
        <taxon>Basidiomycota</taxon>
        <taxon>Ustilaginomycotina</taxon>
        <taxon>Exobasidiomycetes</taxon>
        <taxon>Tilletiales</taxon>
        <taxon>Tilletiaceae</taxon>
        <taxon>Tilletia</taxon>
    </lineage>
</organism>
<dbReference type="PROSITE" id="PS50405">
    <property type="entry name" value="GST_CTER"/>
    <property type="match status" value="1"/>
</dbReference>
<dbReference type="Proteomes" id="UP000836402">
    <property type="component" value="Unassembled WGS sequence"/>
</dbReference>
<dbReference type="PROSITE" id="PS50404">
    <property type="entry name" value="GST_NTER"/>
    <property type="match status" value="1"/>
</dbReference>
<evidence type="ECO:0000313" key="5">
    <source>
        <dbReference type="EMBL" id="CAD6939964.1"/>
    </source>
</evidence>
<dbReference type="PANTHER" id="PTHR44051:SF8">
    <property type="entry name" value="GLUTATHIONE S-TRANSFERASE GSTA"/>
    <property type="match status" value="1"/>
</dbReference>
<dbReference type="SFLD" id="SFLDS00019">
    <property type="entry name" value="Glutathione_Transferase_(cytos"/>
    <property type="match status" value="1"/>
</dbReference>
<evidence type="ECO:0000313" key="6">
    <source>
        <dbReference type="Proteomes" id="UP000836402"/>
    </source>
</evidence>
<feature type="domain" description="GST C-terminal" evidence="4">
    <location>
        <begin position="129"/>
        <end position="264"/>
    </location>
</feature>
<evidence type="ECO:0000259" key="4">
    <source>
        <dbReference type="PROSITE" id="PS50405"/>
    </source>
</evidence>
<accession>A0ABN7J1Z1</accession>
<dbReference type="SUPFAM" id="SSF52833">
    <property type="entry name" value="Thioredoxin-like"/>
    <property type="match status" value="1"/>
</dbReference>
<feature type="domain" description="GST N-terminal" evidence="3">
    <location>
        <begin position="29"/>
        <end position="118"/>
    </location>
</feature>
<dbReference type="PANTHER" id="PTHR44051">
    <property type="entry name" value="GLUTATHIONE S-TRANSFERASE-RELATED"/>
    <property type="match status" value="1"/>
</dbReference>
<dbReference type="InterPro" id="IPR036282">
    <property type="entry name" value="Glutathione-S-Trfase_C_sf"/>
</dbReference>
<evidence type="ECO:0000259" key="3">
    <source>
        <dbReference type="PROSITE" id="PS50404"/>
    </source>
</evidence>
<reference evidence="5" key="1">
    <citation type="submission" date="2020-10" db="EMBL/GenBank/DDBJ databases">
        <authorList>
            <person name="Sedaghatjoo S."/>
        </authorList>
    </citation>
    <scope>NUCLEOTIDE SEQUENCE</scope>
    <source>
        <strain evidence="5">AZH3</strain>
    </source>
</reference>
<evidence type="ECO:0000256" key="2">
    <source>
        <dbReference type="RuleBase" id="RU003494"/>
    </source>
</evidence>
<dbReference type="SFLD" id="SFLDG00358">
    <property type="entry name" value="Main_(cytGST)"/>
    <property type="match status" value="1"/>
</dbReference>
<dbReference type="InterPro" id="IPR004045">
    <property type="entry name" value="Glutathione_S-Trfase_N"/>
</dbReference>
<dbReference type="InterPro" id="IPR036249">
    <property type="entry name" value="Thioredoxin-like_sf"/>
</dbReference>
<gene>
    <name evidence="5" type="ORF">JKIAZH3_G1521</name>
</gene>
<dbReference type="Gene3D" id="3.40.30.10">
    <property type="entry name" value="Glutaredoxin"/>
    <property type="match status" value="1"/>
</dbReference>
<dbReference type="Pfam" id="PF02798">
    <property type="entry name" value="GST_N"/>
    <property type="match status" value="1"/>
</dbReference>
<comment type="caution">
    <text evidence="5">The sequence shown here is derived from an EMBL/GenBank/DDBJ whole genome shotgun (WGS) entry which is preliminary data.</text>
</comment>
<name>A0ABN7J1Z1_9BASI</name>
<dbReference type="Pfam" id="PF00043">
    <property type="entry name" value="GST_C"/>
    <property type="match status" value="1"/>
</dbReference>
<comment type="similarity">
    <text evidence="1 2">Belongs to the GST superfamily.</text>
</comment>
<dbReference type="InterPro" id="IPR004046">
    <property type="entry name" value="GST_C"/>
</dbReference>